<dbReference type="FunFam" id="3.20.20.10:FF:000002">
    <property type="entry name" value="Alanine racemase"/>
    <property type="match status" value="1"/>
</dbReference>
<dbReference type="GO" id="GO:0005829">
    <property type="term" value="C:cytosol"/>
    <property type="evidence" value="ECO:0007669"/>
    <property type="project" value="TreeGrafter"/>
</dbReference>
<evidence type="ECO:0000256" key="5">
    <source>
        <dbReference type="PIRSR" id="PIRSR600821-50"/>
    </source>
</evidence>
<gene>
    <name evidence="8" type="primary">alr</name>
    <name evidence="8" type="ORF">I598_1589</name>
</gene>
<dbReference type="NCBIfam" id="TIGR00492">
    <property type="entry name" value="alr"/>
    <property type="match status" value="1"/>
</dbReference>
<comment type="cofactor">
    <cofactor evidence="1 4 5">
        <name>pyridoxal 5'-phosphate</name>
        <dbReference type="ChEBI" id="CHEBI:597326"/>
    </cofactor>
</comment>
<dbReference type="Proteomes" id="UP000076794">
    <property type="component" value="Chromosome"/>
</dbReference>
<keyword evidence="2 4" id="KW-0663">Pyridoxal phosphate</keyword>
<dbReference type="Gene3D" id="2.40.37.10">
    <property type="entry name" value="Lyase, Ornithine Decarboxylase, Chain A, domain 1"/>
    <property type="match status" value="1"/>
</dbReference>
<evidence type="ECO:0000256" key="3">
    <source>
        <dbReference type="ARBA" id="ARBA00023235"/>
    </source>
</evidence>
<evidence type="ECO:0000313" key="9">
    <source>
        <dbReference type="Proteomes" id="UP000076794"/>
    </source>
</evidence>
<dbReference type="PROSITE" id="PS00395">
    <property type="entry name" value="ALANINE_RACEMASE"/>
    <property type="match status" value="1"/>
</dbReference>
<evidence type="ECO:0000256" key="2">
    <source>
        <dbReference type="ARBA" id="ARBA00022898"/>
    </source>
</evidence>
<dbReference type="GO" id="GO:0030632">
    <property type="term" value="P:D-alanine biosynthetic process"/>
    <property type="evidence" value="ECO:0007669"/>
    <property type="project" value="UniProtKB-UniRule"/>
</dbReference>
<evidence type="ECO:0000256" key="6">
    <source>
        <dbReference type="PIRSR" id="PIRSR600821-52"/>
    </source>
</evidence>
<proteinExistence type="inferred from homology"/>
<dbReference type="GO" id="GO:0030170">
    <property type="term" value="F:pyridoxal phosphate binding"/>
    <property type="evidence" value="ECO:0007669"/>
    <property type="project" value="UniProtKB-UniRule"/>
</dbReference>
<comment type="function">
    <text evidence="4">Catalyzes the interconversion of L-alanine and D-alanine. May also act on other amino acids.</text>
</comment>
<dbReference type="EC" id="5.1.1.1" evidence="4"/>
<dbReference type="PANTHER" id="PTHR30511:SF0">
    <property type="entry name" value="ALANINE RACEMASE, CATABOLIC-RELATED"/>
    <property type="match status" value="1"/>
</dbReference>
<feature type="binding site" evidence="4 6">
    <location>
        <position position="333"/>
    </location>
    <ligand>
        <name>substrate</name>
    </ligand>
</feature>
<dbReference type="Pfam" id="PF01168">
    <property type="entry name" value="Ala_racemase_N"/>
    <property type="match status" value="1"/>
</dbReference>
<sequence length="403" mass="40958">MTIPPFAAGTTARAVVDLAAVTHNVRALRGHAPTAAVMAVVKADGYGHGMLPVARAALAGGASWLGVATAEEALALRAGLRDVDVPLLVWLLAPGAPFAALVAADVDVTVAAPWSVDEVAAGARAAGRPARVHVKVDTGLSRNGVAPAALPDVARRLADLEAAGTVQVVGLMSHLAAADEPGHPSVDRQATAFAAATDVLHEAGLRPSVRHLANSAATLTRPDLHLDLVRPGISVYGFSPGPLLGTPGDFGLRPAMTLQARLAQVKDVPAGEGVSYGHLYTTPRDTRVGLVPLGYGDGIPRHASGGTAGPGGPVAVGSGDAARVLRVVGRVCMDQMVLDLGPDAVEREGDVVTLFGASDGVADGATVPNAQDWADAAGTISYEIVTRLGARVPRVHVHEGDHE</sequence>
<dbReference type="Pfam" id="PF00842">
    <property type="entry name" value="Ala_racemase_C"/>
    <property type="match status" value="1"/>
</dbReference>
<dbReference type="AlphaFoldDB" id="A0A161HPY2"/>
<dbReference type="SUPFAM" id="SSF51419">
    <property type="entry name" value="PLP-binding barrel"/>
    <property type="match status" value="1"/>
</dbReference>
<dbReference type="SMART" id="SM01005">
    <property type="entry name" value="Ala_racemase_C"/>
    <property type="match status" value="1"/>
</dbReference>
<protein>
    <recommendedName>
        <fullName evidence="4">Alanine racemase</fullName>
        <ecNumber evidence="4">5.1.1.1</ecNumber>
    </recommendedName>
</protein>
<feature type="active site" description="Proton acceptor; specific for D-alanine" evidence="4">
    <location>
        <position position="42"/>
    </location>
</feature>
<dbReference type="InterPro" id="IPR009006">
    <property type="entry name" value="Ala_racemase/Decarboxylase_C"/>
</dbReference>
<dbReference type="PANTHER" id="PTHR30511">
    <property type="entry name" value="ALANINE RACEMASE"/>
    <property type="match status" value="1"/>
</dbReference>
<dbReference type="GO" id="GO:0008784">
    <property type="term" value="F:alanine racemase activity"/>
    <property type="evidence" value="ECO:0007669"/>
    <property type="project" value="UniProtKB-UniRule"/>
</dbReference>
<dbReference type="Gene3D" id="3.20.20.10">
    <property type="entry name" value="Alanine racemase"/>
    <property type="match status" value="1"/>
</dbReference>
<dbReference type="EMBL" id="CP014209">
    <property type="protein sequence ID" value="ANC31142.1"/>
    <property type="molecule type" value="Genomic_DNA"/>
</dbReference>
<dbReference type="STRING" id="1300344.I598_1589"/>
<comment type="pathway">
    <text evidence="4">Amino-acid biosynthesis; D-alanine biosynthesis; D-alanine from L-alanine: step 1/1.</text>
</comment>
<feature type="binding site" evidence="4 6">
    <location>
        <position position="142"/>
    </location>
    <ligand>
        <name>substrate</name>
    </ligand>
</feature>
<name>A0A161HPY2_9MICO</name>
<dbReference type="InterPro" id="IPR020622">
    <property type="entry name" value="Ala_racemase_pyridoxalP-BS"/>
</dbReference>
<organism evidence="8 9">
    <name type="scientific">Isoptericola dokdonensis DS-3</name>
    <dbReference type="NCBI Taxonomy" id="1300344"/>
    <lineage>
        <taxon>Bacteria</taxon>
        <taxon>Bacillati</taxon>
        <taxon>Actinomycetota</taxon>
        <taxon>Actinomycetes</taxon>
        <taxon>Micrococcales</taxon>
        <taxon>Promicromonosporaceae</taxon>
        <taxon>Isoptericola</taxon>
    </lineage>
</organism>
<dbReference type="PATRIC" id="fig|1300344.3.peg.1596"/>
<dbReference type="HAMAP" id="MF_01201">
    <property type="entry name" value="Ala_racemase"/>
    <property type="match status" value="1"/>
</dbReference>
<reference evidence="8 9" key="1">
    <citation type="submission" date="2016-01" db="EMBL/GenBank/DDBJ databases">
        <title>Complete genome sequence of a soil Actinobacterium, Isoptericola dokdonensis DS-3.</title>
        <authorList>
            <person name="Kwon S.-K."/>
            <person name="Kim J.F."/>
        </authorList>
    </citation>
    <scope>NUCLEOTIDE SEQUENCE [LARGE SCALE GENOMIC DNA]</scope>
    <source>
        <strain evidence="8 9">DS-3</strain>
    </source>
</reference>
<feature type="active site" description="Proton acceptor; specific for L-alanine" evidence="4">
    <location>
        <position position="276"/>
    </location>
</feature>
<dbReference type="SUPFAM" id="SSF50621">
    <property type="entry name" value="Alanine racemase C-terminal domain-like"/>
    <property type="match status" value="1"/>
</dbReference>
<feature type="domain" description="Alanine racemase C-terminal" evidence="7">
    <location>
        <begin position="255"/>
        <end position="397"/>
    </location>
</feature>
<dbReference type="InterPro" id="IPR011079">
    <property type="entry name" value="Ala_racemase_C"/>
</dbReference>
<dbReference type="InterPro" id="IPR000821">
    <property type="entry name" value="Ala_racemase"/>
</dbReference>
<dbReference type="RefSeq" id="WP_157557185.1">
    <property type="nucleotide sequence ID" value="NZ_CP014209.1"/>
</dbReference>
<accession>A0A161HPY2</accession>
<evidence type="ECO:0000313" key="8">
    <source>
        <dbReference type="EMBL" id="ANC31142.1"/>
    </source>
</evidence>
<dbReference type="KEGG" id="ido:I598_1589"/>
<dbReference type="CDD" id="cd00430">
    <property type="entry name" value="PLPDE_III_AR"/>
    <property type="match status" value="1"/>
</dbReference>
<comment type="similarity">
    <text evidence="4">Belongs to the alanine racemase family.</text>
</comment>
<comment type="catalytic activity">
    <reaction evidence="4">
        <text>L-alanine = D-alanine</text>
        <dbReference type="Rhea" id="RHEA:20249"/>
        <dbReference type="ChEBI" id="CHEBI:57416"/>
        <dbReference type="ChEBI" id="CHEBI:57972"/>
        <dbReference type="EC" id="5.1.1.1"/>
    </reaction>
</comment>
<dbReference type="UniPathway" id="UPA00042">
    <property type="reaction ID" value="UER00497"/>
</dbReference>
<dbReference type="PRINTS" id="PR00992">
    <property type="entry name" value="ALARACEMASE"/>
</dbReference>
<evidence type="ECO:0000259" key="7">
    <source>
        <dbReference type="SMART" id="SM01005"/>
    </source>
</evidence>
<keyword evidence="3 4" id="KW-0413">Isomerase</keyword>
<dbReference type="InterPro" id="IPR029066">
    <property type="entry name" value="PLP-binding_barrel"/>
</dbReference>
<dbReference type="OrthoDB" id="9813814at2"/>
<dbReference type="GO" id="GO:0009252">
    <property type="term" value="P:peptidoglycan biosynthetic process"/>
    <property type="evidence" value="ECO:0007669"/>
    <property type="project" value="TreeGrafter"/>
</dbReference>
<evidence type="ECO:0000256" key="1">
    <source>
        <dbReference type="ARBA" id="ARBA00001933"/>
    </source>
</evidence>
<feature type="modified residue" description="N6-(pyridoxal phosphate)lysine" evidence="4 5">
    <location>
        <position position="42"/>
    </location>
</feature>
<dbReference type="InterPro" id="IPR001608">
    <property type="entry name" value="Ala_racemase_N"/>
</dbReference>
<evidence type="ECO:0000256" key="4">
    <source>
        <dbReference type="HAMAP-Rule" id="MF_01201"/>
    </source>
</evidence>
<keyword evidence="9" id="KW-1185">Reference proteome</keyword>